<dbReference type="PROSITE" id="PS50221">
    <property type="entry name" value="GAIN_B"/>
    <property type="match status" value="1"/>
</dbReference>
<dbReference type="GO" id="GO:0007166">
    <property type="term" value="P:cell surface receptor signaling pathway"/>
    <property type="evidence" value="ECO:0007669"/>
    <property type="project" value="InterPro"/>
</dbReference>
<dbReference type="PRINTS" id="PR00249">
    <property type="entry name" value="GPCRSECRETIN"/>
</dbReference>
<dbReference type="EMBL" id="JACASE010000014">
    <property type="protein sequence ID" value="KAF6408858.1"/>
    <property type="molecule type" value="Genomic_DNA"/>
</dbReference>
<keyword evidence="11" id="KW-0325">Glycoprotein</keyword>
<dbReference type="FunFam" id="1.20.1070.10:FF:000222">
    <property type="entry name" value="Adhesion G protein-coupled receptor G3"/>
    <property type="match status" value="1"/>
</dbReference>
<dbReference type="Gene3D" id="1.20.1070.10">
    <property type="entry name" value="Rhodopsin 7-helix transmembrane proteins"/>
    <property type="match status" value="1"/>
</dbReference>
<comment type="subcellular location">
    <subcellularLocation>
        <location evidence="1">Cell membrane</location>
        <topology evidence="1">Multi-pass membrane protein</topology>
    </subcellularLocation>
</comment>
<dbReference type="PANTHER" id="PTHR12011:SF285">
    <property type="entry name" value="ADHESION G PROTEIN-COUPLED RECEPTOR G3"/>
    <property type="match status" value="1"/>
</dbReference>
<keyword evidence="7" id="KW-0297">G-protein coupled receptor</keyword>
<dbReference type="PRINTS" id="PR01422">
    <property type="entry name" value="GPR56ORPHANR"/>
</dbReference>
<comment type="subunit">
    <text evidence="13">Heterodimer of 2 chains generated by proteolytic processing; the large extracellular N-terminal fragment and the membrane-bound C-terminal fragment predominantly remain associated and non-covalently linked. Interacts with PRTN3; this interaction induces the activation of PAR2. Interacts with GNAO1 (when palmitoylated).</text>
</comment>
<dbReference type="InterPro" id="IPR046338">
    <property type="entry name" value="GAIN_dom_sf"/>
</dbReference>
<dbReference type="InterPro" id="IPR000203">
    <property type="entry name" value="GPS"/>
</dbReference>
<feature type="transmembrane region" description="Helical" evidence="16">
    <location>
        <begin position="485"/>
        <end position="507"/>
    </location>
</feature>
<feature type="transmembrane region" description="Helical" evidence="16">
    <location>
        <begin position="435"/>
        <end position="464"/>
    </location>
</feature>
<feature type="transmembrane region" description="Helical" evidence="16">
    <location>
        <begin position="354"/>
        <end position="376"/>
    </location>
</feature>
<proteinExistence type="inferred from homology"/>
<evidence type="ECO:0000313" key="21">
    <source>
        <dbReference type="Proteomes" id="UP000593571"/>
    </source>
</evidence>
<evidence type="ECO:0000256" key="5">
    <source>
        <dbReference type="ARBA" id="ARBA00022729"/>
    </source>
</evidence>
<keyword evidence="12" id="KW-0807">Transducer</keyword>
<feature type="transmembrane region" description="Helical" evidence="16">
    <location>
        <begin position="513"/>
        <end position="535"/>
    </location>
</feature>
<dbReference type="Proteomes" id="UP000593571">
    <property type="component" value="Unassembled WGS sequence"/>
</dbReference>
<evidence type="ECO:0000256" key="10">
    <source>
        <dbReference type="ARBA" id="ARBA00023170"/>
    </source>
</evidence>
<evidence type="ECO:0000313" key="20">
    <source>
        <dbReference type="EMBL" id="KAF6408858.1"/>
    </source>
</evidence>
<dbReference type="SMART" id="SM00303">
    <property type="entry name" value="GPS"/>
    <property type="match status" value="1"/>
</dbReference>
<keyword evidence="10 20" id="KW-0675">Receptor</keyword>
<evidence type="ECO:0000259" key="18">
    <source>
        <dbReference type="PROSITE" id="PS50221"/>
    </source>
</evidence>
<protein>
    <recommendedName>
        <fullName evidence="14">Adhesion G protein-coupled receptor G3</fullName>
    </recommendedName>
    <alternativeName>
        <fullName evidence="15">G-protein coupled receptor 97</fullName>
    </alternativeName>
</protein>
<feature type="domain" description="G-protein coupled receptors family 2 profile 2" evidence="19">
    <location>
        <begin position="277"/>
        <end position="534"/>
    </location>
</feature>
<feature type="chain" id="PRO_5029734095" description="Adhesion G protein-coupled receptor G3" evidence="17">
    <location>
        <begin position="22"/>
        <end position="559"/>
    </location>
</feature>
<evidence type="ECO:0000256" key="12">
    <source>
        <dbReference type="ARBA" id="ARBA00023224"/>
    </source>
</evidence>
<evidence type="ECO:0000256" key="17">
    <source>
        <dbReference type="SAM" id="SignalP"/>
    </source>
</evidence>
<evidence type="ECO:0000259" key="19">
    <source>
        <dbReference type="PROSITE" id="PS50261"/>
    </source>
</evidence>
<evidence type="ECO:0000256" key="14">
    <source>
        <dbReference type="ARBA" id="ARBA00070211"/>
    </source>
</evidence>
<feature type="transmembrane region" description="Helical" evidence="16">
    <location>
        <begin position="388"/>
        <end position="415"/>
    </location>
</feature>
<dbReference type="GO" id="GO:0005886">
    <property type="term" value="C:plasma membrane"/>
    <property type="evidence" value="ECO:0007669"/>
    <property type="project" value="UniProtKB-SubCell"/>
</dbReference>
<evidence type="ECO:0000256" key="8">
    <source>
        <dbReference type="ARBA" id="ARBA00023136"/>
    </source>
</evidence>
<evidence type="ECO:0000256" key="3">
    <source>
        <dbReference type="ARBA" id="ARBA00022475"/>
    </source>
</evidence>
<evidence type="ECO:0000256" key="11">
    <source>
        <dbReference type="ARBA" id="ARBA00023180"/>
    </source>
</evidence>
<evidence type="ECO:0000256" key="2">
    <source>
        <dbReference type="ARBA" id="ARBA00007343"/>
    </source>
</evidence>
<keyword evidence="3" id="KW-1003">Cell membrane</keyword>
<dbReference type="PROSITE" id="PS50261">
    <property type="entry name" value="G_PROTEIN_RECEP_F2_4"/>
    <property type="match status" value="1"/>
</dbReference>
<evidence type="ECO:0000256" key="4">
    <source>
        <dbReference type="ARBA" id="ARBA00022692"/>
    </source>
</evidence>
<reference evidence="20 21" key="1">
    <citation type="journal article" date="2020" name="Nature">
        <title>Six reference-quality genomes reveal evolution of bat adaptations.</title>
        <authorList>
            <person name="Jebb D."/>
            <person name="Huang Z."/>
            <person name="Pippel M."/>
            <person name="Hughes G.M."/>
            <person name="Lavrichenko K."/>
            <person name="Devanna P."/>
            <person name="Winkler S."/>
            <person name="Jermiin L.S."/>
            <person name="Skirmuntt E.C."/>
            <person name="Katzourakis A."/>
            <person name="Burkitt-Gray L."/>
            <person name="Ray D.A."/>
            <person name="Sullivan K.A.M."/>
            <person name="Roscito J.G."/>
            <person name="Kirilenko B.M."/>
            <person name="Davalos L.M."/>
            <person name="Corthals A.P."/>
            <person name="Power M.L."/>
            <person name="Jones G."/>
            <person name="Ransome R.D."/>
            <person name="Dechmann D.K.N."/>
            <person name="Locatelli A.G."/>
            <person name="Puechmaille S.J."/>
            <person name="Fedrigo O."/>
            <person name="Jarvis E.D."/>
            <person name="Hiller M."/>
            <person name="Vernes S.C."/>
            <person name="Myers E.W."/>
            <person name="Teeling E.C."/>
        </authorList>
    </citation>
    <scope>NUCLEOTIDE SEQUENCE [LARGE SCALE GENOMIC DNA]</scope>
    <source>
        <strain evidence="20">MRouAeg1</strain>
        <tissue evidence="20">Muscle</tissue>
    </source>
</reference>
<dbReference type="Pfam" id="PF01825">
    <property type="entry name" value="GPS"/>
    <property type="match status" value="1"/>
</dbReference>
<name>A0A7J8CDF5_ROUAE</name>
<accession>A0A7J8CDF5</accession>
<evidence type="ECO:0000256" key="15">
    <source>
        <dbReference type="ARBA" id="ARBA00083930"/>
    </source>
</evidence>
<keyword evidence="4 16" id="KW-0812">Transmembrane</keyword>
<evidence type="ECO:0000256" key="9">
    <source>
        <dbReference type="ARBA" id="ARBA00023157"/>
    </source>
</evidence>
<dbReference type="Pfam" id="PF00002">
    <property type="entry name" value="7tm_2"/>
    <property type="match status" value="1"/>
</dbReference>
<feature type="transmembrane region" description="Helical" evidence="16">
    <location>
        <begin position="286"/>
        <end position="305"/>
    </location>
</feature>
<evidence type="ECO:0000256" key="6">
    <source>
        <dbReference type="ARBA" id="ARBA00022989"/>
    </source>
</evidence>
<dbReference type="Gene3D" id="2.60.220.50">
    <property type="match status" value="1"/>
</dbReference>
<evidence type="ECO:0000256" key="7">
    <source>
        <dbReference type="ARBA" id="ARBA00023040"/>
    </source>
</evidence>
<keyword evidence="9" id="KW-1015">Disulfide bond</keyword>
<organism evidence="20 21">
    <name type="scientific">Rousettus aegyptiacus</name>
    <name type="common">Egyptian fruit bat</name>
    <name type="synonym">Pteropus aegyptiacus</name>
    <dbReference type="NCBI Taxonomy" id="9407"/>
    <lineage>
        <taxon>Eukaryota</taxon>
        <taxon>Metazoa</taxon>
        <taxon>Chordata</taxon>
        <taxon>Craniata</taxon>
        <taxon>Vertebrata</taxon>
        <taxon>Euteleostomi</taxon>
        <taxon>Mammalia</taxon>
        <taxon>Eutheria</taxon>
        <taxon>Laurasiatheria</taxon>
        <taxon>Chiroptera</taxon>
        <taxon>Yinpterochiroptera</taxon>
        <taxon>Pteropodoidea</taxon>
        <taxon>Pteropodidae</taxon>
        <taxon>Rousettinae</taxon>
        <taxon>Rousettus</taxon>
    </lineage>
</organism>
<gene>
    <name evidence="20" type="ORF">HJG63_000365</name>
</gene>
<keyword evidence="5 17" id="KW-0732">Signal</keyword>
<dbReference type="InterPro" id="IPR017981">
    <property type="entry name" value="GPCR_2-like_7TM"/>
</dbReference>
<evidence type="ECO:0000256" key="1">
    <source>
        <dbReference type="ARBA" id="ARBA00004651"/>
    </source>
</evidence>
<evidence type="ECO:0000256" key="13">
    <source>
        <dbReference type="ARBA" id="ARBA00066253"/>
    </source>
</evidence>
<keyword evidence="8 16" id="KW-0472">Membrane</keyword>
<evidence type="ECO:0000256" key="16">
    <source>
        <dbReference type="SAM" id="Phobius"/>
    </source>
</evidence>
<dbReference type="GO" id="GO:0004930">
    <property type="term" value="F:G protein-coupled receptor activity"/>
    <property type="evidence" value="ECO:0007669"/>
    <property type="project" value="UniProtKB-KW"/>
</dbReference>
<comment type="caution">
    <text evidence="20">The sequence shown here is derived from an EMBL/GenBank/DDBJ whole genome shotgun (WGS) entry which is preliminary data.</text>
</comment>
<dbReference type="GO" id="GO:0007189">
    <property type="term" value="P:adenylate cyclase-activating G protein-coupled receptor signaling pathway"/>
    <property type="evidence" value="ECO:0007669"/>
    <property type="project" value="TreeGrafter"/>
</dbReference>
<dbReference type="InterPro" id="IPR000832">
    <property type="entry name" value="GPCR_2_secretin-like"/>
</dbReference>
<keyword evidence="6 16" id="KW-1133">Transmembrane helix</keyword>
<feature type="domain" description="GAIN-B" evidence="18">
    <location>
        <begin position="116"/>
        <end position="271"/>
    </location>
</feature>
<dbReference type="FunFam" id="2.60.220.50:FF:000023">
    <property type="entry name" value="Adhesion G protein-coupled receptor G3"/>
    <property type="match status" value="1"/>
</dbReference>
<dbReference type="InterPro" id="IPR003910">
    <property type="entry name" value="GPR1/GPR3/GPR5"/>
</dbReference>
<feature type="signal peptide" evidence="17">
    <location>
        <begin position="1"/>
        <end position="21"/>
    </location>
</feature>
<comment type="similarity">
    <text evidence="2">Belongs to the G-protein coupled receptor 2 family. Adhesion G-protein coupled receptor (ADGR) subfamily.</text>
</comment>
<feature type="transmembrane region" description="Helical" evidence="16">
    <location>
        <begin position="317"/>
        <end position="334"/>
    </location>
</feature>
<dbReference type="InterPro" id="IPR057244">
    <property type="entry name" value="GAIN_B"/>
</dbReference>
<sequence length="559" mass="62477">MVTPGALRVPLLVLPLLLASGQKNSTSEPNISELPRKVCLGIINMDLYETFYLRSTAKCFTKCKQSKYKSCDLGNLQRYWVDYETHLVEESMTETVDLSFLKTSVKNFSTNISEDVHFSLTPSQLPRQVMEDEQKPADRVRLPRSLFATLQGSRATVRLAISVLDIGPGDLFKGPQLSLEDSGSVLNNRLVGLSVGRMRVTGLAEPLEIAFSHQPQPPNMTLTCVFWDVAKGPTGDWSSEGCSTEPGAKQTVCHCDHLTFFALLLRPVLDKDTAQTLTRISQAGCGASMIFLAFTIILYTALRFYWQRFKSEDSPKIHVALSISLFLLNLTFFINMGHVSKESYATCWAQGAIFHYFLLCVFTWMVLEAFHLYLLVIRVFNTYFSHYFLKLSLVGWGLPALMVIGTGIANSYGLYTIRDKENRTSLELCWFKEETAISALYVTVHGYFLVTFLFNIVVLGLVAWKIFTLPSATAGKKQRQNCKGALTLLGLSSLVGVTWGLAILTPLGLSTVYIFTLFNSLQGIFIFSWFITLYFPIQSTMSSSSGPAQAEHSHTMSHE</sequence>
<dbReference type="AlphaFoldDB" id="A0A7J8CDF5"/>
<dbReference type="PANTHER" id="PTHR12011">
    <property type="entry name" value="ADHESION G-PROTEIN COUPLED RECEPTOR"/>
    <property type="match status" value="1"/>
</dbReference>
<keyword evidence="21" id="KW-1185">Reference proteome</keyword>